<dbReference type="GO" id="GO:0007219">
    <property type="term" value="P:Notch signaling pathway"/>
    <property type="evidence" value="ECO:0007669"/>
    <property type="project" value="InterPro"/>
</dbReference>
<sequence>MRAWHGRARGHAGLGGPGFPPQNLARVVVWEWLNEHGRWRPYSAAVCHHIENVLKEDARGSVVLGQVDVQLAPYVIDLQSMHQFRQDTEFELSQGSWSSGTRGSPELGVLPVPAVTWGHGEGWQQAPCAPVRRNFYDPSSAPGKGIVWEWENDNNSWTPYDMDICITIQNAYEKQHPWLDLSSLGFCYLIYFSSMSQMNRQTQRKRRLRRRMDLAYPLTMGSIPKSQSWPVGASTGTPCSCPQCLLVNSTRAASNAILASQRRKLYPGAVRQSSTFAGGTLWPAGTGTPAAVAAGGAPKGEGLRVAGAGFAPGQGVPSAALPGLNNLKPARDAARGWTGSQGRCSPRGPSAPGQEPERHRPRPSRPRR</sequence>
<gene>
    <name evidence="5" type="ORF">DUI87_17591</name>
</gene>
<dbReference type="GO" id="GO:0005737">
    <property type="term" value="C:cytoplasm"/>
    <property type="evidence" value="ECO:0007669"/>
    <property type="project" value="UniProtKB-SubCell"/>
</dbReference>
<evidence type="ECO:0000256" key="2">
    <source>
        <dbReference type="RuleBase" id="RU367105"/>
    </source>
</evidence>
<dbReference type="EMBL" id="QRBI01000121">
    <property type="protein sequence ID" value="RMC06046.1"/>
    <property type="molecule type" value="Genomic_DNA"/>
</dbReference>
<feature type="compositionally biased region" description="Basic residues" evidence="3">
    <location>
        <begin position="359"/>
        <end position="368"/>
    </location>
</feature>
<dbReference type="STRING" id="333673.A0A3M0JYI6"/>
<dbReference type="PANTHER" id="PTHR12622">
    <property type="entry name" value="DELTEX-RELATED"/>
    <property type="match status" value="1"/>
</dbReference>
<dbReference type="Gene3D" id="3.30.720.50">
    <property type="match status" value="2"/>
</dbReference>
<dbReference type="InterPro" id="IPR018123">
    <property type="entry name" value="WWE-dom_subgr"/>
</dbReference>
<reference evidence="5 6" key="1">
    <citation type="submission" date="2018-07" db="EMBL/GenBank/DDBJ databases">
        <title>A high quality draft genome assembly of the barn swallow (H. rustica rustica).</title>
        <authorList>
            <person name="Formenti G."/>
            <person name="Chiara M."/>
            <person name="Poveda L."/>
            <person name="Francoijs K.-J."/>
            <person name="Bonisoli-Alquati A."/>
            <person name="Canova L."/>
            <person name="Gianfranceschi L."/>
            <person name="Horner D.S."/>
            <person name="Saino N."/>
        </authorList>
    </citation>
    <scope>NUCLEOTIDE SEQUENCE [LARGE SCALE GENOMIC DNA]</scope>
    <source>
        <strain evidence="5">Chelidonia</strain>
        <tissue evidence="5">Blood</tissue>
    </source>
</reference>
<dbReference type="AlphaFoldDB" id="A0A3M0JYI6"/>
<comment type="pathway">
    <text evidence="1 2">Protein modification; protein ubiquitination.</text>
</comment>
<keyword evidence="2" id="KW-0963">Cytoplasm</keyword>
<dbReference type="FunFam" id="3.30.720.50:FF:000005">
    <property type="entry name" value="Probable E3 ubiquitin-protein ligase DTX2"/>
    <property type="match status" value="1"/>
</dbReference>
<dbReference type="InterPro" id="IPR039398">
    <property type="entry name" value="Deltex_fam"/>
</dbReference>
<accession>A0A3M0JYI6</accession>
<dbReference type="GO" id="GO:0008270">
    <property type="term" value="F:zinc ion binding"/>
    <property type="evidence" value="ECO:0007669"/>
    <property type="project" value="UniProtKB-KW"/>
</dbReference>
<keyword evidence="2" id="KW-0479">Metal-binding</keyword>
<evidence type="ECO:0000313" key="6">
    <source>
        <dbReference type="Proteomes" id="UP000269221"/>
    </source>
</evidence>
<name>A0A3M0JYI6_HIRRU</name>
<dbReference type="EC" id="2.3.2.27" evidence="2"/>
<keyword evidence="2" id="KW-0862">Zinc</keyword>
<dbReference type="InterPro" id="IPR004170">
    <property type="entry name" value="WWE_dom"/>
</dbReference>
<feature type="domain" description="WWE" evidence="4">
    <location>
        <begin position="134"/>
        <end position="210"/>
    </location>
</feature>
<organism evidence="5 6">
    <name type="scientific">Hirundo rustica rustica</name>
    <dbReference type="NCBI Taxonomy" id="333673"/>
    <lineage>
        <taxon>Eukaryota</taxon>
        <taxon>Metazoa</taxon>
        <taxon>Chordata</taxon>
        <taxon>Craniata</taxon>
        <taxon>Vertebrata</taxon>
        <taxon>Euteleostomi</taxon>
        <taxon>Archelosauria</taxon>
        <taxon>Archosauria</taxon>
        <taxon>Dinosauria</taxon>
        <taxon>Saurischia</taxon>
        <taxon>Theropoda</taxon>
        <taxon>Coelurosauria</taxon>
        <taxon>Aves</taxon>
        <taxon>Neognathae</taxon>
        <taxon>Neoaves</taxon>
        <taxon>Telluraves</taxon>
        <taxon>Australaves</taxon>
        <taxon>Passeriformes</taxon>
        <taxon>Sylvioidea</taxon>
        <taxon>Hirundinidae</taxon>
        <taxon>Hirundo</taxon>
    </lineage>
</organism>
<dbReference type="GO" id="GO:0061630">
    <property type="term" value="F:ubiquitin protein ligase activity"/>
    <property type="evidence" value="ECO:0007669"/>
    <property type="project" value="UniProtKB-UniRule"/>
</dbReference>
<feature type="domain" description="WWE" evidence="4">
    <location>
        <begin position="16"/>
        <end position="98"/>
    </location>
</feature>
<protein>
    <recommendedName>
        <fullName evidence="2">E3 ubiquitin-protein ligase</fullName>
        <ecNumber evidence="2">2.3.2.27</ecNumber>
    </recommendedName>
</protein>
<evidence type="ECO:0000259" key="4">
    <source>
        <dbReference type="PROSITE" id="PS50918"/>
    </source>
</evidence>
<evidence type="ECO:0000256" key="3">
    <source>
        <dbReference type="SAM" id="MobiDB-lite"/>
    </source>
</evidence>
<dbReference type="UniPathway" id="UPA00143"/>
<comment type="caution">
    <text evidence="5">The sequence shown here is derived from an EMBL/GenBank/DDBJ whole genome shotgun (WGS) entry which is preliminary data.</text>
</comment>
<keyword evidence="2" id="KW-0863">Zinc-finger</keyword>
<dbReference type="PROSITE" id="PS50918">
    <property type="entry name" value="WWE"/>
    <property type="match status" value="2"/>
</dbReference>
<dbReference type="Proteomes" id="UP000269221">
    <property type="component" value="Unassembled WGS sequence"/>
</dbReference>
<evidence type="ECO:0000256" key="1">
    <source>
        <dbReference type="ARBA" id="ARBA00004906"/>
    </source>
</evidence>
<comment type="subcellular location">
    <subcellularLocation>
        <location evidence="2">Cytoplasm</location>
    </subcellularLocation>
</comment>
<comment type="catalytic activity">
    <reaction evidence="2">
        <text>S-ubiquitinyl-[E2 ubiquitin-conjugating enzyme]-L-cysteine + [acceptor protein]-L-lysine = [E2 ubiquitin-conjugating enzyme]-L-cysteine + N(6)-ubiquitinyl-[acceptor protein]-L-lysine.</text>
        <dbReference type="EC" id="2.3.2.27"/>
    </reaction>
</comment>
<dbReference type="SUPFAM" id="SSF117839">
    <property type="entry name" value="WWE domain"/>
    <property type="match status" value="2"/>
</dbReference>
<keyword evidence="2" id="KW-0808">Transferase</keyword>
<dbReference type="Pfam" id="PF02825">
    <property type="entry name" value="WWE"/>
    <property type="match status" value="2"/>
</dbReference>
<proteinExistence type="inferred from homology"/>
<feature type="region of interest" description="Disordered" evidence="3">
    <location>
        <begin position="321"/>
        <end position="368"/>
    </location>
</feature>
<evidence type="ECO:0000313" key="5">
    <source>
        <dbReference type="EMBL" id="RMC06046.1"/>
    </source>
</evidence>
<dbReference type="OrthoDB" id="2449614at2759"/>
<comment type="similarity">
    <text evidence="2">Belongs to the Deltex family.</text>
</comment>
<dbReference type="SMART" id="SM00678">
    <property type="entry name" value="WWE"/>
    <property type="match status" value="2"/>
</dbReference>
<dbReference type="InterPro" id="IPR037197">
    <property type="entry name" value="WWE_dom_sf"/>
</dbReference>
<dbReference type="GO" id="GO:0016567">
    <property type="term" value="P:protein ubiquitination"/>
    <property type="evidence" value="ECO:0007669"/>
    <property type="project" value="UniProtKB-UniRule"/>
</dbReference>
<keyword evidence="6" id="KW-1185">Reference proteome</keyword>